<evidence type="ECO:0008006" key="4">
    <source>
        <dbReference type="Google" id="ProtNLM"/>
    </source>
</evidence>
<accession>A0ABM8BYT5</accession>
<organism evidence="2 3">
    <name type="scientific">Spiroplasma ixodetis</name>
    <dbReference type="NCBI Taxonomy" id="2141"/>
    <lineage>
        <taxon>Bacteria</taxon>
        <taxon>Bacillati</taxon>
        <taxon>Mycoplasmatota</taxon>
        <taxon>Mollicutes</taxon>
        <taxon>Entomoplasmatales</taxon>
        <taxon>Spiroplasmataceae</taxon>
        <taxon>Spiroplasma</taxon>
    </lineage>
</organism>
<evidence type="ECO:0000256" key="1">
    <source>
        <dbReference type="SAM" id="MobiDB-lite"/>
    </source>
</evidence>
<protein>
    <recommendedName>
        <fullName evidence="4">Transposase</fullName>
    </recommendedName>
</protein>
<name>A0ABM8BYT5_9MOLU</name>
<evidence type="ECO:0000313" key="3">
    <source>
        <dbReference type="Proteomes" id="UP001163387"/>
    </source>
</evidence>
<feature type="compositionally biased region" description="Polar residues" evidence="1">
    <location>
        <begin position="1"/>
        <end position="24"/>
    </location>
</feature>
<dbReference type="EMBL" id="AP026933">
    <property type="protein sequence ID" value="BDT05052.1"/>
    <property type="molecule type" value="Genomic_DNA"/>
</dbReference>
<proteinExistence type="predicted"/>
<dbReference type="RefSeq" id="WP_281748628.1">
    <property type="nucleotide sequence ID" value="NZ_AP026933.1"/>
</dbReference>
<reference evidence="2 3" key="1">
    <citation type="journal article" date="2022" name="Front. Microbiol.">
        <title>Male-killing mechanisms vary between Spiroplasma species.</title>
        <authorList>
            <person name="Arai H."/>
            <person name="Inoue M."/>
            <person name="Kageyama D."/>
        </authorList>
    </citation>
    <scope>NUCLEOTIDE SEQUENCE [LARGE SCALE GENOMIC DNA]</scope>
    <source>
        <strain evidence="3">sHm</strain>
    </source>
</reference>
<dbReference type="Proteomes" id="UP001163387">
    <property type="component" value="Chromosome"/>
</dbReference>
<sequence>MLENENNVQQTTEPLTENNASSQEIENKVNEAENKLNKLNQEIKEKEIINIFKKYQVKTEFYDFLKFKTNNLENSKIEETIKKITDFSPHVLVEGIMKLNEFNNAFQTEQQCLAYIANLKENKCIRCFNFNLNTSDLKRMRCLKCNQTFSILTGTIFSRSQTSLTSWFYLIFRWINTKHGIPSTDIAKELGVTLKTAWRMTHKIRTLMGSVPMLSIIFKFVLKL</sequence>
<feature type="region of interest" description="Disordered" evidence="1">
    <location>
        <begin position="1"/>
        <end position="25"/>
    </location>
</feature>
<gene>
    <name evidence="2" type="ORF">SHM_26980</name>
</gene>
<evidence type="ECO:0000313" key="2">
    <source>
        <dbReference type="EMBL" id="BDT05052.1"/>
    </source>
</evidence>
<keyword evidence="3" id="KW-1185">Reference proteome</keyword>